<proteinExistence type="predicted"/>
<dbReference type="EMBL" id="REGN01003634">
    <property type="protein sequence ID" value="RNA21631.1"/>
    <property type="molecule type" value="Genomic_DNA"/>
</dbReference>
<evidence type="ECO:0000313" key="2">
    <source>
        <dbReference type="Proteomes" id="UP000276133"/>
    </source>
</evidence>
<evidence type="ECO:0000313" key="1">
    <source>
        <dbReference type="EMBL" id="RNA21631.1"/>
    </source>
</evidence>
<reference evidence="1 2" key="1">
    <citation type="journal article" date="2018" name="Sci. Rep.">
        <title>Genomic signatures of local adaptation to the degree of environmental predictability in rotifers.</title>
        <authorList>
            <person name="Franch-Gras L."/>
            <person name="Hahn C."/>
            <person name="Garcia-Roger E.M."/>
            <person name="Carmona M.J."/>
            <person name="Serra M."/>
            <person name="Gomez A."/>
        </authorList>
    </citation>
    <scope>NUCLEOTIDE SEQUENCE [LARGE SCALE GENOMIC DNA]</scope>
    <source>
        <strain evidence="1">HYR1</strain>
    </source>
</reference>
<dbReference type="AlphaFoldDB" id="A0A3M7RDT5"/>
<accession>A0A3M7RDT5</accession>
<dbReference type="Proteomes" id="UP000276133">
    <property type="component" value="Unassembled WGS sequence"/>
</dbReference>
<protein>
    <submittedName>
        <fullName evidence="1">Uncharacterized protein</fullName>
    </submittedName>
</protein>
<organism evidence="1 2">
    <name type="scientific">Brachionus plicatilis</name>
    <name type="common">Marine rotifer</name>
    <name type="synonym">Brachionus muelleri</name>
    <dbReference type="NCBI Taxonomy" id="10195"/>
    <lineage>
        <taxon>Eukaryota</taxon>
        <taxon>Metazoa</taxon>
        <taxon>Spiralia</taxon>
        <taxon>Gnathifera</taxon>
        <taxon>Rotifera</taxon>
        <taxon>Eurotatoria</taxon>
        <taxon>Monogononta</taxon>
        <taxon>Pseudotrocha</taxon>
        <taxon>Ploima</taxon>
        <taxon>Brachionidae</taxon>
        <taxon>Brachionus</taxon>
    </lineage>
</organism>
<gene>
    <name evidence="1" type="ORF">BpHYR1_038349</name>
</gene>
<sequence length="81" mass="9294">MKKKSSLRKANLSISSSFYSKIKPGIHRQISLFGSQPEFPRKDVPQMINRKRQICMPACYYLICPECLNPSLVESKSMLKS</sequence>
<comment type="caution">
    <text evidence="1">The sequence shown here is derived from an EMBL/GenBank/DDBJ whole genome shotgun (WGS) entry which is preliminary data.</text>
</comment>
<name>A0A3M7RDT5_BRAPC</name>
<keyword evidence="2" id="KW-1185">Reference proteome</keyword>